<reference evidence="1 2" key="1">
    <citation type="submission" date="2017-11" db="EMBL/GenBank/DDBJ databases">
        <authorList>
            <person name="Han C.G."/>
        </authorList>
    </citation>
    <scope>NUCLEOTIDE SEQUENCE [LARGE SCALE GENOMIC DNA]</scope>
    <source>
        <strain evidence="1">CFBP6411</strain>
    </source>
</reference>
<organism evidence="1 2">
    <name type="scientific">Pseudomonas syringae group genomosp. 3</name>
    <dbReference type="NCBI Taxonomy" id="251701"/>
    <lineage>
        <taxon>Bacteria</taxon>
        <taxon>Pseudomonadati</taxon>
        <taxon>Pseudomonadota</taxon>
        <taxon>Gammaproteobacteria</taxon>
        <taxon>Pseudomonadales</taxon>
        <taxon>Pseudomonadaceae</taxon>
        <taxon>Pseudomonas</taxon>
    </lineage>
</organism>
<evidence type="ECO:0000313" key="1">
    <source>
        <dbReference type="EMBL" id="SOS36031.1"/>
    </source>
</evidence>
<dbReference type="EMBL" id="LT963408">
    <property type="protein sequence ID" value="SOS36031.1"/>
    <property type="molecule type" value="Genomic_DNA"/>
</dbReference>
<sequence length="336" mass="38080">MAKLTIEKVLLSYEIPLIVLAKSGTGDRFLGVNYDDAEIGHKFYFSRIKTEHLKLLYAEKIDVHYVVTKLHKGKYELGDLWGKVGEEFKTKRFAEIDHELFPEPGMFIPGHAQESLNSDYKVVEIDGRWEISDLRKFSDLVQDCYSFGFALLGATGKAAKDRIDSLFHKHPWRGGFSSVNFFKELYKNIPQEDRAGIREISYASPGEIKFYMNGDVADSIRELVLDINDDESPAQESYKAARSFLQNRGWLSKSDMDIDLSTADLSELTELLKSSCKAFGLEEHTEHILTLASGDPLSGIKIVLAYFRRLQGLADYVATGKAQDIFRDANELEPIE</sequence>
<protein>
    <submittedName>
        <fullName evidence="1">Uncharacterized protein</fullName>
    </submittedName>
</protein>
<gene>
    <name evidence="1" type="ORF">CFBP6411_04674</name>
</gene>
<evidence type="ECO:0000313" key="2">
    <source>
        <dbReference type="Proteomes" id="UP000238093"/>
    </source>
</evidence>
<dbReference type="Proteomes" id="UP000238093">
    <property type="component" value="Chromosome I"/>
</dbReference>
<name>A0A2K4WJG4_9PSED</name>
<dbReference type="AlphaFoldDB" id="A0A2K4WJG4"/>
<dbReference type="RefSeq" id="WP_080479869.1">
    <property type="nucleotide sequence ID" value="NZ_LT963408.1"/>
</dbReference>
<accession>A0A2K4WJG4</accession>
<proteinExistence type="predicted"/>